<evidence type="ECO:0000313" key="2">
    <source>
        <dbReference type="EMBL" id="GFR39389.1"/>
    </source>
</evidence>
<name>A0A916QGR5_9BACL</name>
<dbReference type="InterPro" id="IPR036390">
    <property type="entry name" value="WH_DNA-bd_sf"/>
</dbReference>
<organism evidence="2 3">
    <name type="scientific">Insulibacter thermoxylanivorax</name>
    <dbReference type="NCBI Taxonomy" id="2749268"/>
    <lineage>
        <taxon>Bacteria</taxon>
        <taxon>Bacillati</taxon>
        <taxon>Bacillota</taxon>
        <taxon>Bacilli</taxon>
        <taxon>Bacillales</taxon>
        <taxon>Paenibacillaceae</taxon>
        <taxon>Insulibacter</taxon>
    </lineage>
</organism>
<dbReference type="Pfam" id="PF01726">
    <property type="entry name" value="LexA_DNA_bind"/>
    <property type="match status" value="1"/>
</dbReference>
<dbReference type="InterPro" id="IPR006199">
    <property type="entry name" value="LexA_DNA-bd_dom"/>
</dbReference>
<keyword evidence="3" id="KW-1185">Reference proteome</keyword>
<feature type="domain" description="LexA repressor DNA-binding" evidence="1">
    <location>
        <begin position="19"/>
        <end position="73"/>
    </location>
</feature>
<evidence type="ECO:0000259" key="1">
    <source>
        <dbReference type="Pfam" id="PF01726"/>
    </source>
</evidence>
<reference evidence="2" key="2">
    <citation type="journal article" date="2021" name="Data Brief">
        <title>Draft genome sequence data of the facultative, thermophilic, xylanolytic bacterium Paenibacillus sp. strain DA-C8.</title>
        <authorList>
            <person name="Chhe C."/>
            <person name="Uke A."/>
            <person name="Baramee S."/>
            <person name="Ungkulpasvich U."/>
            <person name="Tachaapaikoon C."/>
            <person name="Pason P."/>
            <person name="Waeonukul R."/>
            <person name="Ratanakhanokchai K."/>
            <person name="Kosugi A."/>
        </authorList>
    </citation>
    <scope>NUCLEOTIDE SEQUENCE</scope>
    <source>
        <strain evidence="2">DA-C8</strain>
    </source>
</reference>
<dbReference type="AlphaFoldDB" id="A0A916QGR5"/>
<dbReference type="Proteomes" id="UP000654993">
    <property type="component" value="Unassembled WGS sequence"/>
</dbReference>
<dbReference type="GO" id="GO:0004252">
    <property type="term" value="F:serine-type endopeptidase activity"/>
    <property type="evidence" value="ECO:0007669"/>
    <property type="project" value="InterPro"/>
</dbReference>
<comment type="caution">
    <text evidence="2">The sequence shown here is derived from an EMBL/GenBank/DDBJ whole genome shotgun (WGS) entry which is preliminary data.</text>
</comment>
<dbReference type="EMBL" id="BMAQ01000043">
    <property type="protein sequence ID" value="GFR39389.1"/>
    <property type="molecule type" value="Genomic_DNA"/>
</dbReference>
<accession>A0A916QGR5</accession>
<protein>
    <recommendedName>
        <fullName evidence="1">LexA repressor DNA-binding domain-containing protein</fullName>
    </recommendedName>
</protein>
<dbReference type="InterPro" id="IPR036388">
    <property type="entry name" value="WH-like_DNA-bd_sf"/>
</dbReference>
<evidence type="ECO:0000313" key="3">
    <source>
        <dbReference type="Proteomes" id="UP000654993"/>
    </source>
</evidence>
<dbReference type="SUPFAM" id="SSF46785">
    <property type="entry name" value="Winged helix' DNA-binding domain"/>
    <property type="match status" value="1"/>
</dbReference>
<sequence>MSYMGPEPEPRTSSKGEARRRLIYRAIKLHYDKTKEDPTLQEIQEMTGIRSFNTLTKQLKDLKEDGIIEWDQLSPTVRLIDHDQDRED</sequence>
<proteinExistence type="predicted"/>
<dbReference type="Gene3D" id="1.10.10.10">
    <property type="entry name" value="Winged helix-like DNA-binding domain superfamily/Winged helix DNA-binding domain"/>
    <property type="match status" value="1"/>
</dbReference>
<gene>
    <name evidence="2" type="ORF">PRECH8_26850</name>
</gene>
<dbReference type="GO" id="GO:0006508">
    <property type="term" value="P:proteolysis"/>
    <property type="evidence" value="ECO:0007669"/>
    <property type="project" value="InterPro"/>
</dbReference>
<reference evidence="2" key="1">
    <citation type="submission" date="2020-08" db="EMBL/GenBank/DDBJ databases">
        <authorList>
            <person name="Uke A."/>
            <person name="Chhe C."/>
            <person name="Baramee S."/>
            <person name="Kosugi A."/>
        </authorList>
    </citation>
    <scope>NUCLEOTIDE SEQUENCE</scope>
    <source>
        <strain evidence="2">DA-C8</strain>
    </source>
</reference>